<dbReference type="AlphaFoldDB" id="A0A6H2A5L1"/>
<evidence type="ECO:0000313" key="2">
    <source>
        <dbReference type="EMBL" id="QJA97759.1"/>
    </source>
</evidence>
<evidence type="ECO:0000313" key="1">
    <source>
        <dbReference type="EMBL" id="QJA54921.1"/>
    </source>
</evidence>
<dbReference type="EMBL" id="MT143522">
    <property type="protein sequence ID" value="QJA97759.1"/>
    <property type="molecule type" value="Genomic_DNA"/>
</dbReference>
<name>A0A6H2A5L1_9ZZZZ</name>
<dbReference type="EMBL" id="MT144550">
    <property type="protein sequence ID" value="QJA54921.1"/>
    <property type="molecule type" value="Genomic_DNA"/>
</dbReference>
<accession>A0A6H2A5L1</accession>
<proteinExistence type="predicted"/>
<sequence>MVKHKHNWRPIKVLREPMWYCPECEMLKDKKGQIKKQIIIKGGKK</sequence>
<organism evidence="1">
    <name type="scientific">viral metagenome</name>
    <dbReference type="NCBI Taxonomy" id="1070528"/>
    <lineage>
        <taxon>unclassified sequences</taxon>
        <taxon>metagenomes</taxon>
        <taxon>organismal metagenomes</taxon>
    </lineage>
</organism>
<protein>
    <submittedName>
        <fullName evidence="1">Uncharacterized protein</fullName>
    </submittedName>
</protein>
<gene>
    <name evidence="2" type="ORF">MM415B05976_0009</name>
    <name evidence="1" type="ORF">TM448A06198_0008</name>
</gene>
<reference evidence="1" key="1">
    <citation type="submission" date="2020-03" db="EMBL/GenBank/DDBJ databases">
        <title>The deep terrestrial virosphere.</title>
        <authorList>
            <person name="Holmfeldt K."/>
            <person name="Nilsson E."/>
            <person name="Simone D."/>
            <person name="Lopez-Fernandez M."/>
            <person name="Wu X."/>
            <person name="de Brujin I."/>
            <person name="Lundin D."/>
            <person name="Andersson A."/>
            <person name="Bertilsson S."/>
            <person name="Dopson M."/>
        </authorList>
    </citation>
    <scope>NUCLEOTIDE SEQUENCE</scope>
    <source>
        <strain evidence="2">MM415B05976</strain>
        <strain evidence="1">TM448A06198</strain>
    </source>
</reference>